<dbReference type="SUPFAM" id="SSF56752">
    <property type="entry name" value="D-aminoacid aminotransferase-like PLP-dependent enzymes"/>
    <property type="match status" value="1"/>
</dbReference>
<dbReference type="GO" id="GO:0046394">
    <property type="term" value="P:carboxylic acid biosynthetic process"/>
    <property type="evidence" value="ECO:0007669"/>
    <property type="project" value="UniProtKB-ARBA"/>
</dbReference>
<dbReference type="Pfam" id="PF01063">
    <property type="entry name" value="Aminotran_4"/>
    <property type="match status" value="1"/>
</dbReference>
<dbReference type="GO" id="GO:0005829">
    <property type="term" value="C:cytosol"/>
    <property type="evidence" value="ECO:0007669"/>
    <property type="project" value="TreeGrafter"/>
</dbReference>
<evidence type="ECO:0000313" key="3">
    <source>
        <dbReference type="Proteomes" id="UP000424462"/>
    </source>
</evidence>
<organism evidence="2 3">
    <name type="scientific">Corynebacterium occultum</name>
    <dbReference type="NCBI Taxonomy" id="2675219"/>
    <lineage>
        <taxon>Bacteria</taxon>
        <taxon>Bacillati</taxon>
        <taxon>Actinomycetota</taxon>
        <taxon>Actinomycetes</taxon>
        <taxon>Mycobacteriales</taxon>
        <taxon>Corynebacteriaceae</taxon>
        <taxon>Corynebacterium</taxon>
    </lineage>
</organism>
<dbReference type="KEGG" id="cok:COCCU_11535"/>
<dbReference type="PANTHER" id="PTHR42743">
    <property type="entry name" value="AMINO-ACID AMINOTRANSFERASE"/>
    <property type="match status" value="1"/>
</dbReference>
<dbReference type="EC" id="2.6.1.42" evidence="2"/>
<dbReference type="EMBL" id="CP046455">
    <property type="protein sequence ID" value="QGU08208.1"/>
    <property type="molecule type" value="Genomic_DNA"/>
</dbReference>
<dbReference type="InterPro" id="IPR050571">
    <property type="entry name" value="Class-IV_PLP-Dep_Aminotrnsfr"/>
</dbReference>
<accession>A0A6B8WPC9</accession>
<dbReference type="InterPro" id="IPR043131">
    <property type="entry name" value="BCAT-like_N"/>
</dbReference>
<dbReference type="CDD" id="cd00449">
    <property type="entry name" value="PLPDE_IV"/>
    <property type="match status" value="1"/>
</dbReference>
<evidence type="ECO:0000256" key="1">
    <source>
        <dbReference type="ARBA" id="ARBA00009320"/>
    </source>
</evidence>
<dbReference type="InterPro" id="IPR001544">
    <property type="entry name" value="Aminotrans_IV"/>
</dbReference>
<dbReference type="Gene3D" id="3.20.10.10">
    <property type="entry name" value="D-amino Acid Aminotransferase, subunit A, domain 2"/>
    <property type="match status" value="1"/>
</dbReference>
<reference evidence="2 3" key="1">
    <citation type="submission" date="2019-11" db="EMBL/GenBank/DDBJ databases">
        <title>Complete genome sequence of Corynebacterium kalinowskii 1959, a novel Corynebacterium species isolated from soil of a small paddock in Vilsendorf, Germany.</title>
        <authorList>
            <person name="Schaffert L."/>
            <person name="Ruwe M."/>
            <person name="Milse J."/>
            <person name="Hanuschka K."/>
            <person name="Ortseifen V."/>
            <person name="Droste J."/>
            <person name="Brandt D."/>
            <person name="Schlueter L."/>
            <person name="Kutter Y."/>
            <person name="Vinke S."/>
            <person name="Viehoefer P."/>
            <person name="Jacob L."/>
            <person name="Luebke N.-C."/>
            <person name="Schulte-Berndt E."/>
            <person name="Hain C."/>
            <person name="Linder M."/>
            <person name="Schmidt P."/>
            <person name="Wollenschlaeger L."/>
            <person name="Luttermann T."/>
            <person name="Thieme E."/>
            <person name="Hassa J."/>
            <person name="Haak M."/>
            <person name="Wittchen M."/>
            <person name="Mentz A."/>
            <person name="Persicke M."/>
            <person name="Busche T."/>
            <person name="Ruckert C."/>
        </authorList>
    </citation>
    <scope>NUCLEOTIDE SEQUENCE [LARGE SCALE GENOMIC DNA]</scope>
    <source>
        <strain evidence="2 3">2039</strain>
    </source>
</reference>
<dbReference type="GO" id="GO:0004084">
    <property type="term" value="F:branched-chain-amino-acid transaminase activity"/>
    <property type="evidence" value="ECO:0007669"/>
    <property type="project" value="UniProtKB-EC"/>
</dbReference>
<dbReference type="InterPro" id="IPR036038">
    <property type="entry name" value="Aminotransferase-like"/>
</dbReference>
<dbReference type="Proteomes" id="UP000424462">
    <property type="component" value="Chromosome"/>
</dbReference>
<keyword evidence="3" id="KW-1185">Reference proteome</keyword>
<proteinExistence type="inferred from homology"/>
<dbReference type="InterPro" id="IPR043132">
    <property type="entry name" value="BCAT-like_C"/>
</dbReference>
<keyword evidence="2" id="KW-0032">Aminotransferase</keyword>
<gene>
    <name evidence="2" type="primary">ilvE2</name>
    <name evidence="2" type="ORF">COCCU_11535</name>
</gene>
<evidence type="ECO:0000313" key="2">
    <source>
        <dbReference type="EMBL" id="QGU08208.1"/>
    </source>
</evidence>
<dbReference type="NCBIfam" id="NF005886">
    <property type="entry name" value="PRK07849.1-1"/>
    <property type="match status" value="1"/>
</dbReference>
<dbReference type="PANTHER" id="PTHR42743:SF11">
    <property type="entry name" value="AMINODEOXYCHORISMATE LYASE"/>
    <property type="match status" value="1"/>
</dbReference>
<dbReference type="RefSeq" id="WP_156231610.1">
    <property type="nucleotide sequence ID" value="NZ_CP046455.1"/>
</dbReference>
<dbReference type="Gene3D" id="3.30.470.10">
    <property type="match status" value="1"/>
</dbReference>
<protein>
    <submittedName>
        <fullName evidence="2">Putative branched-chain-amino-acid aminotransferase</fullName>
        <ecNumber evidence="2">2.6.1.42</ecNumber>
    </submittedName>
</protein>
<comment type="similarity">
    <text evidence="1">Belongs to the class-IV pyridoxal-phosphate-dependent aminotransferase family.</text>
</comment>
<dbReference type="AlphaFoldDB" id="A0A6B8WPC9"/>
<keyword evidence="2" id="KW-0808">Transferase</keyword>
<name>A0A6B8WPC9_9CORY</name>
<sequence>MPLSPATPIILVVEPFGGSTRRHNPSLPLVYWDDAAVTRGDGVFETLLLRDGRAANLERHLRRFRASVKLMGLPEQAAEHWRKATAEAVEAWYEKNDSDARCVWTLTRGRESTGIPTAWITVREVGETSVRQRREGVSVMTTERGYSINEHLPGVHRVTSGTPTEKKLKDPAPWLTVGAKTLNYAANMAALRYARNHGFEDIIYVDDDRVLEGATSTVVIVKKGRRLRTPVPGGDILPGTTQAALFAYAEKHGWKCREKNLWIDDLFSAESVWLVSSVRVAARVTRINDVKLPAPANVAEVEELITRALAE</sequence>